<feature type="compositionally biased region" description="Polar residues" evidence="1">
    <location>
        <begin position="11"/>
        <end position="24"/>
    </location>
</feature>
<feature type="region of interest" description="Disordered" evidence="1">
    <location>
        <begin position="152"/>
        <end position="173"/>
    </location>
</feature>
<feature type="compositionally biased region" description="Basic residues" evidence="1">
    <location>
        <begin position="31"/>
        <end position="40"/>
    </location>
</feature>
<sequence>MPAPAAIRVTSGHQKAPQTYSSAHGQDKRQQPPKRHKKPARALFAPPPATQPAGLRCHHLVMKLFSFSRHASYGEEQCQKGPTMQDTDEVVVGYLIQREDNDGEITFWDPTNEWLEDPNEAKLYEKQEEAEADAKSLQDGDTTGTVTVELVFEAGDDDDWDDEEDEEEENKKA</sequence>
<gene>
    <name evidence="2" type="ORF">ATPR_1914</name>
</gene>
<proteinExistence type="predicted"/>
<dbReference type="Proteomes" id="UP000004319">
    <property type="component" value="Unassembled WGS sequence"/>
</dbReference>
<name>F7VEW5_9PROT</name>
<dbReference type="AlphaFoldDB" id="F7VEW5"/>
<feature type="region of interest" description="Disordered" evidence="1">
    <location>
        <begin position="1"/>
        <end position="50"/>
    </location>
</feature>
<accession>F7VEW5</accession>
<reference evidence="2 3" key="1">
    <citation type="journal article" date="2011" name="Biochem. Biophys. Res. Commun.">
        <title>Increased number of Arginine-based salt bridges contributes to the thermotolerance of thermotolerant acetic acid bacteria, Acetobacter tropicalis SKU1100.</title>
        <authorList>
            <person name="Matsutani M."/>
            <person name="Hirakawa H."/>
            <person name="Nishikura M."/>
            <person name="Soemphol W."/>
            <person name="Ali I.A.I."/>
            <person name="Yakushi T."/>
            <person name="Matsushita K."/>
        </authorList>
    </citation>
    <scope>NUCLEOTIDE SEQUENCE [LARGE SCALE GENOMIC DNA]</scope>
    <source>
        <strain evidence="2 3">NBRC 101654</strain>
    </source>
</reference>
<feature type="compositionally biased region" description="Acidic residues" evidence="1">
    <location>
        <begin position="154"/>
        <end position="173"/>
    </location>
</feature>
<organism evidence="2 3">
    <name type="scientific">Acetobacter tropicalis NBRC 101654</name>
    <dbReference type="NCBI Taxonomy" id="749388"/>
    <lineage>
        <taxon>Bacteria</taxon>
        <taxon>Pseudomonadati</taxon>
        <taxon>Pseudomonadota</taxon>
        <taxon>Alphaproteobacteria</taxon>
        <taxon>Acetobacterales</taxon>
        <taxon>Acetobacteraceae</taxon>
        <taxon>Acetobacter</taxon>
    </lineage>
</organism>
<evidence type="ECO:0000313" key="2">
    <source>
        <dbReference type="EMBL" id="GAA08910.1"/>
    </source>
</evidence>
<comment type="caution">
    <text evidence="2">The sequence shown here is derived from an EMBL/GenBank/DDBJ whole genome shotgun (WGS) entry which is preliminary data.</text>
</comment>
<dbReference type="EMBL" id="BABS01000056">
    <property type="protein sequence ID" value="GAA08910.1"/>
    <property type="molecule type" value="Genomic_DNA"/>
</dbReference>
<evidence type="ECO:0000256" key="1">
    <source>
        <dbReference type="SAM" id="MobiDB-lite"/>
    </source>
</evidence>
<evidence type="ECO:0000313" key="3">
    <source>
        <dbReference type="Proteomes" id="UP000004319"/>
    </source>
</evidence>
<protein>
    <submittedName>
        <fullName evidence="2">Uncharacterized protein</fullName>
    </submittedName>
</protein>